<dbReference type="AlphaFoldDB" id="A2GE70"/>
<dbReference type="Proteomes" id="UP000001542">
    <property type="component" value="Unassembled WGS sequence"/>
</dbReference>
<keyword evidence="2" id="KW-1185">Reference proteome</keyword>
<proteinExistence type="predicted"/>
<reference evidence="1" key="2">
    <citation type="journal article" date="2007" name="Science">
        <title>Draft genome sequence of the sexually transmitted pathogen Trichomonas vaginalis.</title>
        <authorList>
            <person name="Carlton J.M."/>
            <person name="Hirt R.P."/>
            <person name="Silva J.C."/>
            <person name="Delcher A.L."/>
            <person name="Schatz M."/>
            <person name="Zhao Q."/>
            <person name="Wortman J.R."/>
            <person name="Bidwell S.L."/>
            <person name="Alsmark U.C.M."/>
            <person name="Besteiro S."/>
            <person name="Sicheritz-Ponten T."/>
            <person name="Noel C.J."/>
            <person name="Dacks J.B."/>
            <person name="Foster P.G."/>
            <person name="Simillion C."/>
            <person name="Van de Peer Y."/>
            <person name="Miranda-Saavedra D."/>
            <person name="Barton G.J."/>
            <person name="Westrop G.D."/>
            <person name="Mueller S."/>
            <person name="Dessi D."/>
            <person name="Fiori P.L."/>
            <person name="Ren Q."/>
            <person name="Paulsen I."/>
            <person name="Zhang H."/>
            <person name="Bastida-Corcuera F.D."/>
            <person name="Simoes-Barbosa A."/>
            <person name="Brown M.T."/>
            <person name="Hayes R.D."/>
            <person name="Mukherjee M."/>
            <person name="Okumura C.Y."/>
            <person name="Schneider R."/>
            <person name="Smith A.J."/>
            <person name="Vanacova S."/>
            <person name="Villalvazo M."/>
            <person name="Haas B.J."/>
            <person name="Pertea M."/>
            <person name="Feldblyum T.V."/>
            <person name="Utterback T.R."/>
            <person name="Shu C.L."/>
            <person name="Osoegawa K."/>
            <person name="de Jong P.J."/>
            <person name="Hrdy I."/>
            <person name="Horvathova L."/>
            <person name="Zubacova Z."/>
            <person name="Dolezal P."/>
            <person name="Malik S.B."/>
            <person name="Logsdon J.M. Jr."/>
            <person name="Henze K."/>
            <person name="Gupta A."/>
            <person name="Wang C.C."/>
            <person name="Dunne R.L."/>
            <person name="Upcroft J.A."/>
            <person name="Upcroft P."/>
            <person name="White O."/>
            <person name="Salzberg S.L."/>
            <person name="Tang P."/>
            <person name="Chiu C.-H."/>
            <person name="Lee Y.-S."/>
            <person name="Embley T.M."/>
            <person name="Coombs G.H."/>
            <person name="Mottram J.C."/>
            <person name="Tachezy J."/>
            <person name="Fraser-Liggett C.M."/>
            <person name="Johnson P.J."/>
        </authorList>
    </citation>
    <scope>NUCLEOTIDE SEQUENCE [LARGE SCALE GENOMIC DNA]</scope>
    <source>
        <strain evidence="1">G3</strain>
    </source>
</reference>
<reference evidence="1" key="1">
    <citation type="submission" date="2006-10" db="EMBL/GenBank/DDBJ databases">
        <authorList>
            <person name="Amadeo P."/>
            <person name="Zhao Q."/>
            <person name="Wortman J."/>
            <person name="Fraser-Liggett C."/>
            <person name="Carlton J."/>
        </authorList>
    </citation>
    <scope>NUCLEOTIDE SEQUENCE</scope>
    <source>
        <strain evidence="1">G3</strain>
    </source>
</reference>
<accession>A2GE70</accession>
<dbReference type="SMR" id="A2GE70"/>
<organism evidence="1 2">
    <name type="scientific">Trichomonas vaginalis (strain ATCC PRA-98 / G3)</name>
    <dbReference type="NCBI Taxonomy" id="412133"/>
    <lineage>
        <taxon>Eukaryota</taxon>
        <taxon>Metamonada</taxon>
        <taxon>Parabasalia</taxon>
        <taxon>Trichomonadida</taxon>
        <taxon>Trichomonadidae</taxon>
        <taxon>Trichomonas</taxon>
    </lineage>
</organism>
<name>A2GE70_TRIV3</name>
<dbReference type="VEuPathDB" id="TrichDB:TVAG_321260"/>
<dbReference type="EMBL" id="DS115305">
    <property type="protein sequence ID" value="EAX84548.1"/>
    <property type="molecule type" value="Genomic_DNA"/>
</dbReference>
<evidence type="ECO:0000313" key="2">
    <source>
        <dbReference type="Proteomes" id="UP000001542"/>
    </source>
</evidence>
<dbReference type="InParanoid" id="A2GE70"/>
<sequence>MKLFVRWGMFVSRAIVDENTDKQVIYEFETKNGVTRPVRFKDSEGDHEIKRKLARKEYKMDWLPPPPPPPPLPVPQVNKPFPFPRIPTF</sequence>
<dbReference type="VEuPathDB" id="TrichDB:TVAGG3_0469380"/>
<gene>
    <name evidence="1" type="ORF">TVAG_321260</name>
</gene>
<protein>
    <submittedName>
        <fullName evidence="1">Uncharacterized protein</fullName>
    </submittedName>
</protein>
<evidence type="ECO:0000313" key="1">
    <source>
        <dbReference type="EMBL" id="EAX84548.1"/>
    </source>
</evidence>